<dbReference type="FunFam" id="1.10.10.10:FF:000210">
    <property type="entry name" value="Winged-helix transcriptional response regulator KdpE"/>
    <property type="match status" value="1"/>
</dbReference>
<dbReference type="FunFam" id="3.40.50.2300:FF:000021">
    <property type="entry name" value="Two-component system response regulator KdpE"/>
    <property type="match status" value="1"/>
</dbReference>
<dbReference type="PROSITE" id="PS51755">
    <property type="entry name" value="OMPR_PHOB"/>
    <property type="match status" value="1"/>
</dbReference>
<dbReference type="InterPro" id="IPR011006">
    <property type="entry name" value="CheY-like_superfamily"/>
</dbReference>
<evidence type="ECO:0000313" key="12">
    <source>
        <dbReference type="EMBL" id="CCF85705.1"/>
    </source>
</evidence>
<keyword evidence="5" id="KW-0805">Transcription regulation</keyword>
<evidence type="ECO:0000256" key="9">
    <source>
        <dbReference type="PROSITE-ProRule" id="PRU01091"/>
    </source>
</evidence>
<dbReference type="GO" id="GO:0045893">
    <property type="term" value="P:positive regulation of DNA-templated transcription"/>
    <property type="evidence" value="ECO:0007669"/>
    <property type="project" value="UniProtKB-ARBA"/>
</dbReference>
<dbReference type="AlphaFoldDB" id="I4ELZ2"/>
<dbReference type="Pfam" id="PF00486">
    <property type="entry name" value="Trans_reg_C"/>
    <property type="match status" value="1"/>
</dbReference>
<proteinExistence type="predicted"/>
<evidence type="ECO:0000256" key="7">
    <source>
        <dbReference type="ARBA" id="ARBA00023163"/>
    </source>
</evidence>
<dbReference type="SMART" id="SM00862">
    <property type="entry name" value="Trans_reg_C"/>
    <property type="match status" value="1"/>
</dbReference>
<dbReference type="RefSeq" id="WP_008480817.1">
    <property type="nucleotide sequence ID" value="NZ_CAGS01000497.1"/>
</dbReference>
<dbReference type="Gene3D" id="3.40.50.2300">
    <property type="match status" value="1"/>
</dbReference>
<evidence type="ECO:0000259" key="11">
    <source>
        <dbReference type="PROSITE" id="PS51755"/>
    </source>
</evidence>
<evidence type="ECO:0000256" key="2">
    <source>
        <dbReference type="ARBA" id="ARBA00022490"/>
    </source>
</evidence>
<evidence type="ECO:0000256" key="6">
    <source>
        <dbReference type="ARBA" id="ARBA00023125"/>
    </source>
</evidence>
<dbReference type="InterPro" id="IPR001867">
    <property type="entry name" value="OmpR/PhoB-type_DNA-bd"/>
</dbReference>
<name>I4ELZ2_9BACT</name>
<dbReference type="EMBL" id="CAGS01000497">
    <property type="protein sequence ID" value="CCF85705.1"/>
    <property type="molecule type" value="Genomic_DNA"/>
</dbReference>
<feature type="domain" description="OmpR/PhoB-type" evidence="11">
    <location>
        <begin position="127"/>
        <end position="226"/>
    </location>
</feature>
<evidence type="ECO:0000256" key="8">
    <source>
        <dbReference type="PROSITE-ProRule" id="PRU00169"/>
    </source>
</evidence>
<dbReference type="InterPro" id="IPR036388">
    <property type="entry name" value="WH-like_DNA-bd_sf"/>
</dbReference>
<evidence type="ECO:0000313" key="13">
    <source>
        <dbReference type="Proteomes" id="UP000004221"/>
    </source>
</evidence>
<dbReference type="SUPFAM" id="SSF52172">
    <property type="entry name" value="CheY-like"/>
    <property type="match status" value="1"/>
</dbReference>
<dbReference type="Gene3D" id="1.10.10.10">
    <property type="entry name" value="Winged helix-like DNA-binding domain superfamily/Winged helix DNA-binding domain"/>
    <property type="match status" value="1"/>
</dbReference>
<sequence length="235" mass="26078">MGARLVVVDDEPQIRRALRAGLRANGFEVELAATAESALDAVAVHPPEVLILDLGLPDMDGVEVIRQLREWSSVPIIVLSVRNAEPEKVRALDAGADDYLTKPFGMDELVARIRVALRHASGQHHDEPVLKFGDLQIDVAHRIVTRAGVELHLTPTEYDLLRELAGNADRVLTHQMLLSRVWGPASADATNYLRVYVNQLRHKIEPDPARPRYLITEPGVGYRFRSGQSNSHGRS</sequence>
<keyword evidence="3 8" id="KW-0597">Phosphoprotein</keyword>
<evidence type="ECO:0000256" key="3">
    <source>
        <dbReference type="ARBA" id="ARBA00022553"/>
    </source>
</evidence>
<gene>
    <name evidence="12" type="primary">kdpE</name>
    <name evidence="12" type="ORF">NITHO_5460002</name>
</gene>
<accession>I4ELZ2</accession>
<dbReference type="GO" id="GO:0032993">
    <property type="term" value="C:protein-DNA complex"/>
    <property type="evidence" value="ECO:0007669"/>
    <property type="project" value="TreeGrafter"/>
</dbReference>
<evidence type="ECO:0000259" key="10">
    <source>
        <dbReference type="PROSITE" id="PS50110"/>
    </source>
</evidence>
<dbReference type="GO" id="GO:0000156">
    <property type="term" value="F:phosphorelay response regulator activity"/>
    <property type="evidence" value="ECO:0007669"/>
    <property type="project" value="TreeGrafter"/>
</dbReference>
<evidence type="ECO:0000256" key="5">
    <source>
        <dbReference type="ARBA" id="ARBA00023015"/>
    </source>
</evidence>
<dbReference type="InterPro" id="IPR039420">
    <property type="entry name" value="WalR-like"/>
</dbReference>
<keyword evidence="6 9" id="KW-0238">DNA-binding</keyword>
<dbReference type="Proteomes" id="UP000004221">
    <property type="component" value="Unassembled WGS sequence"/>
</dbReference>
<dbReference type="OrthoDB" id="9790454at2"/>
<dbReference type="GO" id="GO:0005829">
    <property type="term" value="C:cytosol"/>
    <property type="evidence" value="ECO:0007669"/>
    <property type="project" value="TreeGrafter"/>
</dbReference>
<reference evidence="12 13" key="1">
    <citation type="journal article" date="2012" name="ISME J.">
        <title>Nitrification expanded: discovery, physiology and genomics of a nitrite-oxidizing bacterium from the phylum Chloroflexi.</title>
        <authorList>
            <person name="Sorokin D.Y."/>
            <person name="Lucker S."/>
            <person name="Vejmelkova D."/>
            <person name="Kostrikina N.A."/>
            <person name="Kleerebezem R."/>
            <person name="Rijpstra W.I."/>
            <person name="Damste J.S."/>
            <person name="Le Paslier D."/>
            <person name="Muyzer G."/>
            <person name="Wagner M."/>
            <person name="van Loosdrecht M.C."/>
            <person name="Daims H."/>
        </authorList>
    </citation>
    <scope>NUCLEOTIDE SEQUENCE [LARGE SCALE GENOMIC DNA]</scope>
    <source>
        <strain evidence="13">none</strain>
    </source>
</reference>
<feature type="DNA-binding region" description="OmpR/PhoB-type" evidence="9">
    <location>
        <begin position="127"/>
        <end position="226"/>
    </location>
</feature>
<dbReference type="CDD" id="cd17620">
    <property type="entry name" value="REC_OmpR_KdpE-like"/>
    <property type="match status" value="1"/>
</dbReference>
<dbReference type="PANTHER" id="PTHR48111:SF50">
    <property type="entry name" value="KDP OPERON TRANSCRIPTIONAL REGULATORY PROTEIN KDPE"/>
    <property type="match status" value="1"/>
</dbReference>
<dbReference type="SMART" id="SM00448">
    <property type="entry name" value="REC"/>
    <property type="match status" value="1"/>
</dbReference>
<organism evidence="12 13">
    <name type="scientific">Nitrolancea hollandica Lb</name>
    <dbReference type="NCBI Taxonomy" id="1129897"/>
    <lineage>
        <taxon>Bacteria</taxon>
        <taxon>Pseudomonadati</taxon>
        <taxon>Thermomicrobiota</taxon>
        <taxon>Thermomicrobia</taxon>
        <taxon>Sphaerobacterales</taxon>
        <taxon>Sphaerobacterineae</taxon>
        <taxon>Sphaerobacteraceae</taxon>
        <taxon>Nitrolancea</taxon>
    </lineage>
</organism>
<dbReference type="PANTHER" id="PTHR48111">
    <property type="entry name" value="REGULATOR OF RPOS"/>
    <property type="match status" value="1"/>
</dbReference>
<feature type="modified residue" description="4-aspartylphosphate" evidence="8">
    <location>
        <position position="53"/>
    </location>
</feature>
<dbReference type="Pfam" id="PF00072">
    <property type="entry name" value="Response_reg"/>
    <property type="match status" value="1"/>
</dbReference>
<dbReference type="PROSITE" id="PS50110">
    <property type="entry name" value="RESPONSE_REGULATORY"/>
    <property type="match status" value="1"/>
</dbReference>
<keyword evidence="7" id="KW-0804">Transcription</keyword>
<keyword evidence="13" id="KW-1185">Reference proteome</keyword>
<feature type="domain" description="Response regulatory" evidence="10">
    <location>
        <begin position="4"/>
        <end position="117"/>
    </location>
</feature>
<comment type="caution">
    <text evidence="12">The sequence shown here is derived from an EMBL/GenBank/DDBJ whole genome shotgun (WGS) entry which is preliminary data.</text>
</comment>
<evidence type="ECO:0000256" key="1">
    <source>
        <dbReference type="ARBA" id="ARBA00004496"/>
    </source>
</evidence>
<comment type="subcellular location">
    <subcellularLocation>
        <location evidence="1">Cytoplasm</location>
    </subcellularLocation>
</comment>
<dbReference type="GO" id="GO:0000987">
    <property type="term" value="F:cis-regulatory region sequence-specific DNA binding"/>
    <property type="evidence" value="ECO:0007669"/>
    <property type="project" value="UniProtKB-ARBA"/>
</dbReference>
<dbReference type="InterPro" id="IPR001789">
    <property type="entry name" value="Sig_transdc_resp-reg_receiver"/>
</dbReference>
<dbReference type="GO" id="GO:0042802">
    <property type="term" value="F:identical protein binding"/>
    <property type="evidence" value="ECO:0007669"/>
    <property type="project" value="UniProtKB-ARBA"/>
</dbReference>
<protein>
    <submittedName>
        <fullName evidence="12">Response regulator in two-component regulatory system with KdpD, regulation of potassium translocation (OmpR family)</fullName>
    </submittedName>
</protein>
<dbReference type="CDD" id="cd00383">
    <property type="entry name" value="trans_reg_C"/>
    <property type="match status" value="1"/>
</dbReference>
<evidence type="ECO:0000256" key="4">
    <source>
        <dbReference type="ARBA" id="ARBA00023012"/>
    </source>
</evidence>
<keyword evidence="2" id="KW-0963">Cytoplasm</keyword>
<dbReference type="Gene3D" id="6.10.250.690">
    <property type="match status" value="1"/>
</dbReference>
<keyword evidence="4" id="KW-0902">Two-component regulatory system</keyword>